<feature type="chain" id="PRO_5038963972" evidence="1">
    <location>
        <begin position="32"/>
        <end position="155"/>
    </location>
</feature>
<evidence type="ECO:0000313" key="3">
    <source>
        <dbReference type="Proteomes" id="UP000809273"/>
    </source>
</evidence>
<sequence length="155" mass="17748">MKKIISKRRVVRLFRLVFVFAVILIASCATVDNWGTTDPPIVRVNVVNYLAFTSVGLPTTIYFSVVNVTDEPLTNLTLDVSVNPTRGVDVPFRWMVIDKIEPKGSWRPDEPFSIRGRLPGTTSVYFIVKKDGRVLAKNYSLVSIPREYDYRRPRR</sequence>
<feature type="signal peptide" evidence="1">
    <location>
        <begin position="1"/>
        <end position="31"/>
    </location>
</feature>
<reference evidence="2" key="1">
    <citation type="journal article" date="2021" name="Environ. Microbiol.">
        <title>Genomic characterization of three novel Desulfobacterota classes expand the metabolic and phylogenetic diversity of the phylum.</title>
        <authorList>
            <person name="Murphy C.L."/>
            <person name="Biggerstaff J."/>
            <person name="Eichhorn A."/>
            <person name="Ewing E."/>
            <person name="Shahan R."/>
            <person name="Soriano D."/>
            <person name="Stewart S."/>
            <person name="VanMol K."/>
            <person name="Walker R."/>
            <person name="Walters P."/>
            <person name="Elshahed M.S."/>
            <person name="Youssef N.H."/>
        </authorList>
    </citation>
    <scope>NUCLEOTIDE SEQUENCE</scope>
    <source>
        <strain evidence="2">Zod_Metabat.24</strain>
    </source>
</reference>
<protein>
    <submittedName>
        <fullName evidence="2">Uncharacterized protein</fullName>
    </submittedName>
</protein>
<organism evidence="2 3">
    <name type="scientific">Candidatus Zymogenus saltonus</name>
    <dbReference type="NCBI Taxonomy" id="2844893"/>
    <lineage>
        <taxon>Bacteria</taxon>
        <taxon>Deltaproteobacteria</taxon>
        <taxon>Candidatus Zymogenia</taxon>
        <taxon>Candidatus Zymogeniales</taxon>
        <taxon>Candidatus Zymogenaceae</taxon>
        <taxon>Candidatus Zymogenus</taxon>
    </lineage>
</organism>
<name>A0A9D8KHJ4_9DELT</name>
<dbReference type="PROSITE" id="PS51257">
    <property type="entry name" value="PROKAR_LIPOPROTEIN"/>
    <property type="match status" value="1"/>
</dbReference>
<dbReference type="Proteomes" id="UP000809273">
    <property type="component" value="Unassembled WGS sequence"/>
</dbReference>
<dbReference type="EMBL" id="JAFGIX010000091">
    <property type="protein sequence ID" value="MBN1574881.1"/>
    <property type="molecule type" value="Genomic_DNA"/>
</dbReference>
<comment type="caution">
    <text evidence="2">The sequence shown here is derived from an EMBL/GenBank/DDBJ whole genome shotgun (WGS) entry which is preliminary data.</text>
</comment>
<accession>A0A9D8KHJ4</accession>
<keyword evidence="1" id="KW-0732">Signal</keyword>
<dbReference type="AlphaFoldDB" id="A0A9D8KHJ4"/>
<reference evidence="2" key="2">
    <citation type="submission" date="2021-01" db="EMBL/GenBank/DDBJ databases">
        <authorList>
            <person name="Hahn C.R."/>
            <person name="Youssef N.H."/>
            <person name="Elshahed M."/>
        </authorList>
    </citation>
    <scope>NUCLEOTIDE SEQUENCE</scope>
    <source>
        <strain evidence="2">Zod_Metabat.24</strain>
    </source>
</reference>
<evidence type="ECO:0000256" key="1">
    <source>
        <dbReference type="SAM" id="SignalP"/>
    </source>
</evidence>
<evidence type="ECO:0000313" key="2">
    <source>
        <dbReference type="EMBL" id="MBN1574881.1"/>
    </source>
</evidence>
<proteinExistence type="predicted"/>
<gene>
    <name evidence="2" type="ORF">JW984_16920</name>
</gene>